<sequence length="72" mass="8194">MNILSDYFDYIRIALITMIIAIFAIALPLLLQTISRIDNKYSSTKPIETLKKTQYVSVYRNILIVAISASIL</sequence>
<dbReference type="AlphaFoldDB" id="A0A5M8NYB8"/>
<accession>A0A5M8NYB8</accession>
<gene>
    <name evidence="2" type="ORF">EZS26_003344</name>
</gene>
<proteinExistence type="predicted"/>
<dbReference type="EMBL" id="SNRX01000073">
    <property type="protein sequence ID" value="KAA6300505.1"/>
    <property type="molecule type" value="Genomic_DNA"/>
</dbReference>
<organism evidence="2 3">
    <name type="scientific">Candidatus Ordinivivax streblomastigis</name>
    <dbReference type="NCBI Taxonomy" id="2540710"/>
    <lineage>
        <taxon>Bacteria</taxon>
        <taxon>Pseudomonadati</taxon>
        <taxon>Bacteroidota</taxon>
        <taxon>Bacteroidia</taxon>
        <taxon>Bacteroidales</taxon>
        <taxon>Candidatus Ordinivivax</taxon>
    </lineage>
</organism>
<name>A0A5M8NYB8_9BACT</name>
<comment type="caution">
    <text evidence="2">The sequence shown here is derived from an EMBL/GenBank/DDBJ whole genome shotgun (WGS) entry which is preliminary data.</text>
</comment>
<dbReference type="Proteomes" id="UP000324575">
    <property type="component" value="Unassembled WGS sequence"/>
</dbReference>
<protein>
    <submittedName>
        <fullName evidence="2">Uncharacterized protein</fullName>
    </submittedName>
</protein>
<evidence type="ECO:0000313" key="3">
    <source>
        <dbReference type="Proteomes" id="UP000324575"/>
    </source>
</evidence>
<keyword evidence="1" id="KW-0472">Membrane</keyword>
<feature type="transmembrane region" description="Helical" evidence="1">
    <location>
        <begin position="12"/>
        <end position="31"/>
    </location>
</feature>
<keyword evidence="1" id="KW-0812">Transmembrane</keyword>
<evidence type="ECO:0000313" key="2">
    <source>
        <dbReference type="EMBL" id="KAA6300505.1"/>
    </source>
</evidence>
<evidence type="ECO:0000256" key="1">
    <source>
        <dbReference type="SAM" id="Phobius"/>
    </source>
</evidence>
<reference evidence="2 3" key="1">
    <citation type="submission" date="2019-03" db="EMBL/GenBank/DDBJ databases">
        <title>Single cell metagenomics reveals metabolic interactions within the superorganism composed of flagellate Streblomastix strix and complex community of Bacteroidetes bacteria on its surface.</title>
        <authorList>
            <person name="Treitli S.C."/>
            <person name="Kolisko M."/>
            <person name="Husnik F."/>
            <person name="Keeling P."/>
            <person name="Hampl V."/>
        </authorList>
    </citation>
    <scope>NUCLEOTIDE SEQUENCE [LARGE SCALE GENOMIC DNA]</scope>
    <source>
        <strain evidence="2">St1</strain>
    </source>
</reference>
<keyword evidence="1" id="KW-1133">Transmembrane helix</keyword>